<dbReference type="EMBL" id="WHVB01000002">
    <property type="protein sequence ID" value="KAF8486072.1"/>
    <property type="molecule type" value="Genomic_DNA"/>
</dbReference>
<comment type="similarity">
    <text evidence="1">Belongs to the RMD1/sif2 family.</text>
</comment>
<feature type="region of interest" description="Disordered" evidence="2">
    <location>
        <begin position="50"/>
        <end position="93"/>
    </location>
</feature>
<feature type="domain" description="DUF155" evidence="3">
    <location>
        <begin position="147"/>
        <end position="341"/>
    </location>
</feature>
<evidence type="ECO:0000313" key="5">
    <source>
        <dbReference type="Proteomes" id="UP000759537"/>
    </source>
</evidence>
<dbReference type="Pfam" id="PF02582">
    <property type="entry name" value="DUF155"/>
    <property type="match status" value="1"/>
</dbReference>
<gene>
    <name evidence="4" type="ORF">DFH94DRAFT_166909</name>
</gene>
<name>A0A9P5N4S3_9AGAM</name>
<evidence type="ECO:0000256" key="1">
    <source>
        <dbReference type="ARBA" id="ARBA00008306"/>
    </source>
</evidence>
<organism evidence="4 5">
    <name type="scientific">Russula ochroleuca</name>
    <dbReference type="NCBI Taxonomy" id="152965"/>
    <lineage>
        <taxon>Eukaryota</taxon>
        <taxon>Fungi</taxon>
        <taxon>Dikarya</taxon>
        <taxon>Basidiomycota</taxon>
        <taxon>Agaricomycotina</taxon>
        <taxon>Agaricomycetes</taxon>
        <taxon>Russulales</taxon>
        <taxon>Russulaceae</taxon>
        <taxon>Russula</taxon>
    </lineage>
</organism>
<dbReference type="InterPro" id="IPR051624">
    <property type="entry name" value="RMD1/Sad1-interacting"/>
</dbReference>
<evidence type="ECO:0000313" key="4">
    <source>
        <dbReference type="EMBL" id="KAF8486072.1"/>
    </source>
</evidence>
<evidence type="ECO:0000259" key="3">
    <source>
        <dbReference type="Pfam" id="PF02582"/>
    </source>
</evidence>
<protein>
    <submittedName>
        <fullName evidence="4">Cytoplasmic protein</fullName>
    </submittedName>
</protein>
<keyword evidence="5" id="KW-1185">Reference proteome</keyword>
<dbReference type="InterPro" id="IPR003734">
    <property type="entry name" value="DUF155"/>
</dbReference>
<dbReference type="PANTHER" id="PTHR16255">
    <property type="entry name" value="REQUIRED FOR MEIOTIC NUCLEAR DIVISION PROTEIN 1 HOMOLOG"/>
    <property type="match status" value="1"/>
</dbReference>
<sequence>MRPPPLSALFRRPCVSNVWRATTASSGTLARLPHHTIIAIAARRGYASESSSSSALPLPQGSLKPKAHTPLRRTASDSLPIRANPKPTQSEIQPISTVATSERYLLTRLRTRLPPSARPLHDAYWVPKWSSGEGESGGEGVRREGEVFIFGNGSFVCWGLAEEDAMRFRRDVLIPARAEVGPLAEPETEELEFATDPSEKTRLQGDLIILGSSPKLTDPENLPDSLPPSAFPQETVLARYAFSQALSRSTALSALESSLENYLSSMSSLPLALEKTGKPGMGRRALVKKLGELLRFRQGLNLNRENFSETPDFYWDQPVLEGYFNSLSAALEVKTRTRAVNDKITYAAEVQSVLRQLLHETSSARMELVIIALIAVEVVIALIRDGPELF</sequence>
<dbReference type="Proteomes" id="UP000759537">
    <property type="component" value="Unassembled WGS sequence"/>
</dbReference>
<dbReference type="GO" id="GO:0005739">
    <property type="term" value="C:mitochondrion"/>
    <property type="evidence" value="ECO:0007669"/>
    <property type="project" value="UniProtKB-ARBA"/>
</dbReference>
<reference evidence="4" key="1">
    <citation type="submission" date="2019-10" db="EMBL/GenBank/DDBJ databases">
        <authorList>
            <consortium name="DOE Joint Genome Institute"/>
            <person name="Kuo A."/>
            <person name="Miyauchi S."/>
            <person name="Kiss E."/>
            <person name="Drula E."/>
            <person name="Kohler A."/>
            <person name="Sanchez-Garcia M."/>
            <person name="Andreopoulos B."/>
            <person name="Barry K.W."/>
            <person name="Bonito G."/>
            <person name="Buee M."/>
            <person name="Carver A."/>
            <person name="Chen C."/>
            <person name="Cichocki N."/>
            <person name="Clum A."/>
            <person name="Culley D."/>
            <person name="Crous P.W."/>
            <person name="Fauchery L."/>
            <person name="Girlanda M."/>
            <person name="Hayes R."/>
            <person name="Keri Z."/>
            <person name="LaButti K."/>
            <person name="Lipzen A."/>
            <person name="Lombard V."/>
            <person name="Magnuson J."/>
            <person name="Maillard F."/>
            <person name="Morin E."/>
            <person name="Murat C."/>
            <person name="Nolan M."/>
            <person name="Ohm R."/>
            <person name="Pangilinan J."/>
            <person name="Pereira M."/>
            <person name="Perotto S."/>
            <person name="Peter M."/>
            <person name="Riley R."/>
            <person name="Sitrit Y."/>
            <person name="Stielow B."/>
            <person name="Szollosi G."/>
            <person name="Zifcakova L."/>
            <person name="Stursova M."/>
            <person name="Spatafora J.W."/>
            <person name="Tedersoo L."/>
            <person name="Vaario L.-M."/>
            <person name="Yamada A."/>
            <person name="Yan M."/>
            <person name="Wang P."/>
            <person name="Xu J."/>
            <person name="Bruns T."/>
            <person name="Baldrian P."/>
            <person name="Vilgalys R."/>
            <person name="Henrissat B."/>
            <person name="Grigoriev I.V."/>
            <person name="Hibbett D."/>
            <person name="Nagy L.G."/>
            <person name="Martin F.M."/>
        </authorList>
    </citation>
    <scope>NUCLEOTIDE SEQUENCE</scope>
    <source>
        <strain evidence="4">Prilba</strain>
    </source>
</reference>
<evidence type="ECO:0000256" key="2">
    <source>
        <dbReference type="SAM" id="MobiDB-lite"/>
    </source>
</evidence>
<proteinExistence type="inferred from homology"/>
<dbReference type="AlphaFoldDB" id="A0A9P5N4S3"/>
<accession>A0A9P5N4S3</accession>
<reference evidence="4" key="2">
    <citation type="journal article" date="2020" name="Nat. Commun.">
        <title>Large-scale genome sequencing of mycorrhizal fungi provides insights into the early evolution of symbiotic traits.</title>
        <authorList>
            <person name="Miyauchi S."/>
            <person name="Kiss E."/>
            <person name="Kuo A."/>
            <person name="Drula E."/>
            <person name="Kohler A."/>
            <person name="Sanchez-Garcia M."/>
            <person name="Morin E."/>
            <person name="Andreopoulos B."/>
            <person name="Barry K.W."/>
            <person name="Bonito G."/>
            <person name="Buee M."/>
            <person name="Carver A."/>
            <person name="Chen C."/>
            <person name="Cichocki N."/>
            <person name="Clum A."/>
            <person name="Culley D."/>
            <person name="Crous P.W."/>
            <person name="Fauchery L."/>
            <person name="Girlanda M."/>
            <person name="Hayes R.D."/>
            <person name="Keri Z."/>
            <person name="LaButti K."/>
            <person name="Lipzen A."/>
            <person name="Lombard V."/>
            <person name="Magnuson J."/>
            <person name="Maillard F."/>
            <person name="Murat C."/>
            <person name="Nolan M."/>
            <person name="Ohm R.A."/>
            <person name="Pangilinan J."/>
            <person name="Pereira M.F."/>
            <person name="Perotto S."/>
            <person name="Peter M."/>
            <person name="Pfister S."/>
            <person name="Riley R."/>
            <person name="Sitrit Y."/>
            <person name="Stielow J.B."/>
            <person name="Szollosi G."/>
            <person name="Zifcakova L."/>
            <person name="Stursova M."/>
            <person name="Spatafora J.W."/>
            <person name="Tedersoo L."/>
            <person name="Vaario L.M."/>
            <person name="Yamada A."/>
            <person name="Yan M."/>
            <person name="Wang P."/>
            <person name="Xu J."/>
            <person name="Bruns T."/>
            <person name="Baldrian P."/>
            <person name="Vilgalys R."/>
            <person name="Dunand C."/>
            <person name="Henrissat B."/>
            <person name="Grigoriev I.V."/>
            <person name="Hibbett D."/>
            <person name="Nagy L.G."/>
            <person name="Martin F.M."/>
        </authorList>
    </citation>
    <scope>NUCLEOTIDE SEQUENCE</scope>
    <source>
        <strain evidence="4">Prilba</strain>
    </source>
</reference>
<dbReference type="PANTHER" id="PTHR16255:SF1">
    <property type="entry name" value="REQUIRED FOR MEIOTIC NUCLEAR DIVISION PROTEIN 1 HOMOLOG"/>
    <property type="match status" value="1"/>
</dbReference>
<dbReference type="OrthoDB" id="242766at2759"/>
<comment type="caution">
    <text evidence="4">The sequence shown here is derived from an EMBL/GenBank/DDBJ whole genome shotgun (WGS) entry which is preliminary data.</text>
</comment>
<dbReference type="GO" id="GO:0070131">
    <property type="term" value="P:positive regulation of mitochondrial translation"/>
    <property type="evidence" value="ECO:0007669"/>
    <property type="project" value="TreeGrafter"/>
</dbReference>